<gene>
    <name evidence="2" type="ORF">FCALED_LOCUS13293</name>
</gene>
<accession>A0A9N9HN15</accession>
<dbReference type="Proteomes" id="UP000789570">
    <property type="component" value="Unassembled WGS sequence"/>
</dbReference>
<protein>
    <submittedName>
        <fullName evidence="2">1885_t:CDS:1</fullName>
    </submittedName>
</protein>
<evidence type="ECO:0000313" key="2">
    <source>
        <dbReference type="EMBL" id="CAG8697348.1"/>
    </source>
</evidence>
<evidence type="ECO:0000256" key="1">
    <source>
        <dbReference type="SAM" id="Coils"/>
    </source>
</evidence>
<keyword evidence="1" id="KW-0175">Coiled coil</keyword>
<evidence type="ECO:0000313" key="3">
    <source>
        <dbReference type="Proteomes" id="UP000789570"/>
    </source>
</evidence>
<name>A0A9N9HN15_9GLOM</name>
<keyword evidence="3" id="KW-1185">Reference proteome</keyword>
<dbReference type="AlphaFoldDB" id="A0A9N9HN15"/>
<dbReference type="EMBL" id="CAJVPQ010007505">
    <property type="protein sequence ID" value="CAG8697348.1"/>
    <property type="molecule type" value="Genomic_DNA"/>
</dbReference>
<reference evidence="2" key="1">
    <citation type="submission" date="2021-06" db="EMBL/GenBank/DDBJ databases">
        <authorList>
            <person name="Kallberg Y."/>
            <person name="Tangrot J."/>
            <person name="Rosling A."/>
        </authorList>
    </citation>
    <scope>NUCLEOTIDE SEQUENCE</scope>
    <source>
        <strain evidence="2">UK204</strain>
    </source>
</reference>
<dbReference type="OrthoDB" id="2324875at2759"/>
<proteinExistence type="predicted"/>
<dbReference type="SUPFAM" id="SSF58100">
    <property type="entry name" value="Bacterial hemolysins"/>
    <property type="match status" value="1"/>
</dbReference>
<sequence length="452" mass="51916">MSEENSSLVETNKRKRIWNNPYDETDEKYKIISPLVNVIGNQIDVIDTCYNVQSIITITESDIAQNKDIVKIPDQVAGILFAAVGYRNHLIDIIGSIGQFSNGMEKFLKFFKYSSTPTQFLHYVKNPVNDLREKVSSLEAFSKKNYDDLKDNLCTYLENSGSKGLENIVNEKVTQQREIKKLREELKKLHEEASEDLIKNRADIGKLVEEFKKLQLQREFNNKDLEDIVKQIKDLNEARGKYEQNIRDEQSNRMNFFSFFSKDYKSLKEDAENQIKLMESRRKELRALEQDLVGKVEKLKHNRETLEDEYNKKHGDNIKELEDNIKESIKKYEECSNKIEEICDKGCTPSAVAAVELLTAISSLTKADTSTTSIYKVACKPIKSLLNDIDGHLETLESLNGNKEVCDEIVKDLEESLIPFQAVVKIIQPFLTKSLQSESSNHSGKSKLQIVH</sequence>
<feature type="coiled-coil region" evidence="1">
    <location>
        <begin position="225"/>
        <end position="338"/>
    </location>
</feature>
<organism evidence="2 3">
    <name type="scientific">Funneliformis caledonium</name>
    <dbReference type="NCBI Taxonomy" id="1117310"/>
    <lineage>
        <taxon>Eukaryota</taxon>
        <taxon>Fungi</taxon>
        <taxon>Fungi incertae sedis</taxon>
        <taxon>Mucoromycota</taxon>
        <taxon>Glomeromycotina</taxon>
        <taxon>Glomeromycetes</taxon>
        <taxon>Glomerales</taxon>
        <taxon>Glomeraceae</taxon>
        <taxon>Funneliformis</taxon>
    </lineage>
</organism>
<feature type="coiled-coil region" evidence="1">
    <location>
        <begin position="165"/>
        <end position="199"/>
    </location>
</feature>
<comment type="caution">
    <text evidence="2">The sequence shown here is derived from an EMBL/GenBank/DDBJ whole genome shotgun (WGS) entry which is preliminary data.</text>
</comment>